<evidence type="ECO:0000313" key="3">
    <source>
        <dbReference type="Proteomes" id="UP000784128"/>
    </source>
</evidence>
<dbReference type="Gene3D" id="3.40.50.2300">
    <property type="match status" value="1"/>
</dbReference>
<dbReference type="EMBL" id="JAHDYS010000002">
    <property type="protein sequence ID" value="MBT1070652.1"/>
    <property type="molecule type" value="Genomic_DNA"/>
</dbReference>
<keyword evidence="1" id="KW-0597">Phosphoprotein</keyword>
<dbReference type="InterPro" id="IPR050595">
    <property type="entry name" value="Bact_response_regulator"/>
</dbReference>
<name>A0ABS5U4R1_9BACT</name>
<dbReference type="PANTHER" id="PTHR44591">
    <property type="entry name" value="STRESS RESPONSE REGULATOR PROTEIN 1"/>
    <property type="match status" value="1"/>
</dbReference>
<sequence length="245" mass="27320">MVCKSSDRGLWVMGVKPESGREVLLRSYLETGGYNCCLGQLDDLAESRPLGIVLDISPFSDDGWGLLLKIKENPATRNIPVLPIFLSESGAVGGVFPVAGFFTLPLDETHLLDRLAIYGLTEEAETWDLEALIVSRNGEEKLAKTVEKIGFEAVMAYNGKEALALTSIKPKYLAFCAMMLADMSAFEFLEKLRLYPYSGNMPVFVLLKSEMKDGEKTAMSRDIAHLVRKKELSCEEFLSHLRRRD</sequence>
<dbReference type="RefSeq" id="WP_214296366.1">
    <property type="nucleotide sequence ID" value="NZ_JAHDYS010000002.1"/>
</dbReference>
<evidence type="ECO:0000256" key="1">
    <source>
        <dbReference type="ARBA" id="ARBA00022553"/>
    </source>
</evidence>
<reference evidence="2 3" key="1">
    <citation type="submission" date="2021-05" db="EMBL/GenBank/DDBJ databases">
        <title>The draft genome of Geobacter chapellei DSM 13688.</title>
        <authorList>
            <person name="Xu Z."/>
            <person name="Masuda Y."/>
            <person name="Itoh H."/>
            <person name="Senoo K."/>
        </authorList>
    </citation>
    <scope>NUCLEOTIDE SEQUENCE [LARGE SCALE GENOMIC DNA]</scope>
    <source>
        <strain evidence="2 3">DSM 13688</strain>
    </source>
</reference>
<organism evidence="2 3">
    <name type="scientific">Pelotalea chapellei</name>
    <dbReference type="NCBI Taxonomy" id="44671"/>
    <lineage>
        <taxon>Bacteria</taxon>
        <taxon>Pseudomonadati</taxon>
        <taxon>Thermodesulfobacteriota</taxon>
        <taxon>Desulfuromonadia</taxon>
        <taxon>Geobacterales</taxon>
        <taxon>Geobacteraceae</taxon>
        <taxon>Pelotalea</taxon>
    </lineage>
</organism>
<keyword evidence="3" id="KW-1185">Reference proteome</keyword>
<gene>
    <name evidence="2" type="ORF">KJB30_02540</name>
</gene>
<protein>
    <submittedName>
        <fullName evidence="2">Response regulator</fullName>
    </submittedName>
</protein>
<proteinExistence type="predicted"/>
<dbReference type="InterPro" id="IPR011006">
    <property type="entry name" value="CheY-like_superfamily"/>
</dbReference>
<comment type="caution">
    <text evidence="2">The sequence shown here is derived from an EMBL/GenBank/DDBJ whole genome shotgun (WGS) entry which is preliminary data.</text>
</comment>
<dbReference type="PANTHER" id="PTHR44591:SF25">
    <property type="entry name" value="CHEMOTAXIS TWO-COMPONENT RESPONSE REGULATOR"/>
    <property type="match status" value="1"/>
</dbReference>
<dbReference type="Proteomes" id="UP000784128">
    <property type="component" value="Unassembled WGS sequence"/>
</dbReference>
<evidence type="ECO:0000313" key="2">
    <source>
        <dbReference type="EMBL" id="MBT1070652.1"/>
    </source>
</evidence>
<accession>A0ABS5U4R1</accession>
<dbReference type="SUPFAM" id="SSF52172">
    <property type="entry name" value="CheY-like"/>
    <property type="match status" value="1"/>
</dbReference>